<keyword evidence="2" id="KW-1185">Reference proteome</keyword>
<dbReference type="Proteomes" id="UP000078561">
    <property type="component" value="Unassembled WGS sequence"/>
</dbReference>
<proteinExistence type="predicted"/>
<dbReference type="InParanoid" id="A0A163IS42"/>
<sequence length="36" mass="4050">MESDNRRFLVPNDVVVMAVPMVGPDCEEDFANPVQK</sequence>
<protein>
    <submittedName>
        <fullName evidence="1">Uncharacterized protein</fullName>
    </submittedName>
</protein>
<feature type="non-terminal residue" evidence="1">
    <location>
        <position position="36"/>
    </location>
</feature>
<reference evidence="1" key="1">
    <citation type="submission" date="2016-04" db="EMBL/GenBank/DDBJ databases">
        <authorList>
            <person name="Evans L.H."/>
            <person name="Alamgir A."/>
            <person name="Owens N."/>
            <person name="Weber N.D."/>
            <person name="Virtaneva K."/>
            <person name="Barbian K."/>
            <person name="Babar A."/>
            <person name="Rosenke K."/>
        </authorList>
    </citation>
    <scope>NUCLEOTIDE SEQUENCE [LARGE SCALE GENOMIC DNA]</scope>
    <source>
        <strain evidence="1">CBS 101.48</strain>
    </source>
</reference>
<organism evidence="1">
    <name type="scientific">Absidia glauca</name>
    <name type="common">Pin mould</name>
    <dbReference type="NCBI Taxonomy" id="4829"/>
    <lineage>
        <taxon>Eukaryota</taxon>
        <taxon>Fungi</taxon>
        <taxon>Fungi incertae sedis</taxon>
        <taxon>Mucoromycota</taxon>
        <taxon>Mucoromycotina</taxon>
        <taxon>Mucoromycetes</taxon>
        <taxon>Mucorales</taxon>
        <taxon>Cunninghamellaceae</taxon>
        <taxon>Absidia</taxon>
    </lineage>
</organism>
<dbReference type="EMBL" id="LT550107">
    <property type="protein sequence ID" value="SAL95002.1"/>
    <property type="molecule type" value="Genomic_DNA"/>
</dbReference>
<name>A0A163IS42_ABSGL</name>
<evidence type="ECO:0000313" key="2">
    <source>
        <dbReference type="Proteomes" id="UP000078561"/>
    </source>
</evidence>
<accession>A0A163IS42</accession>
<dbReference type="AlphaFoldDB" id="A0A163IS42"/>
<gene>
    <name evidence="1" type="primary">ABSGL_00297.1 scaffold 452</name>
</gene>
<evidence type="ECO:0000313" key="1">
    <source>
        <dbReference type="EMBL" id="SAL95002.1"/>
    </source>
</evidence>